<organism evidence="8 9">
    <name type="scientific">Acetivibrio ethanolgignens</name>
    <dbReference type="NCBI Taxonomy" id="290052"/>
    <lineage>
        <taxon>Bacteria</taxon>
        <taxon>Bacillati</taxon>
        <taxon>Bacillota</taxon>
        <taxon>Clostridia</taxon>
        <taxon>Eubacteriales</taxon>
        <taxon>Oscillospiraceae</taxon>
        <taxon>Acetivibrio</taxon>
    </lineage>
</organism>
<evidence type="ECO:0000259" key="7">
    <source>
        <dbReference type="Pfam" id="PF10035"/>
    </source>
</evidence>
<keyword evidence="9" id="KW-1185">Reference proteome</keyword>
<dbReference type="EMBL" id="LNAM01000167">
    <property type="protein sequence ID" value="KSV58555.1"/>
    <property type="molecule type" value="Genomic_DNA"/>
</dbReference>
<dbReference type="PANTHER" id="PTHR33545">
    <property type="entry name" value="UPF0750 MEMBRANE PROTEIN YITT-RELATED"/>
    <property type="match status" value="1"/>
</dbReference>
<feature type="transmembrane region" description="Helical" evidence="6">
    <location>
        <begin position="111"/>
        <end position="132"/>
    </location>
</feature>
<name>A0A0V8QD88_9FIRM</name>
<gene>
    <name evidence="8" type="ORF">ASU35_12390</name>
</gene>
<dbReference type="PANTHER" id="PTHR33545:SF9">
    <property type="entry name" value="UPF0750 MEMBRANE PROTEIN YITE"/>
    <property type="match status" value="1"/>
</dbReference>
<dbReference type="OrthoDB" id="3180973at2"/>
<evidence type="ECO:0000256" key="5">
    <source>
        <dbReference type="ARBA" id="ARBA00023136"/>
    </source>
</evidence>
<feature type="transmembrane region" description="Helical" evidence="6">
    <location>
        <begin position="60"/>
        <end position="78"/>
    </location>
</feature>
<comment type="caution">
    <text evidence="8">The sequence shown here is derived from an EMBL/GenBank/DDBJ whole genome shotgun (WGS) entry which is preliminary data.</text>
</comment>
<keyword evidence="5 6" id="KW-0472">Membrane</keyword>
<dbReference type="InterPro" id="IPR019264">
    <property type="entry name" value="DUF2179"/>
</dbReference>
<evidence type="ECO:0000256" key="2">
    <source>
        <dbReference type="ARBA" id="ARBA00022475"/>
    </source>
</evidence>
<evidence type="ECO:0000313" key="9">
    <source>
        <dbReference type="Proteomes" id="UP000054874"/>
    </source>
</evidence>
<feature type="transmembrane region" description="Helical" evidence="6">
    <location>
        <begin position="84"/>
        <end position="104"/>
    </location>
</feature>
<dbReference type="InterPro" id="IPR051461">
    <property type="entry name" value="UPF0750_membrane"/>
</dbReference>
<evidence type="ECO:0000256" key="6">
    <source>
        <dbReference type="SAM" id="Phobius"/>
    </source>
</evidence>
<dbReference type="InterPro" id="IPR015867">
    <property type="entry name" value="N-reg_PII/ATP_PRibTrfase_C"/>
</dbReference>
<protein>
    <recommendedName>
        <fullName evidence="7">DUF2179 domain-containing protein</fullName>
    </recommendedName>
</protein>
<dbReference type="Pfam" id="PF10035">
    <property type="entry name" value="DUF2179"/>
    <property type="match status" value="1"/>
</dbReference>
<evidence type="ECO:0000256" key="3">
    <source>
        <dbReference type="ARBA" id="ARBA00022692"/>
    </source>
</evidence>
<evidence type="ECO:0000313" key="8">
    <source>
        <dbReference type="EMBL" id="KSV58555.1"/>
    </source>
</evidence>
<accession>A0A0V8QD88</accession>
<comment type="subcellular location">
    <subcellularLocation>
        <location evidence="1">Cell membrane</location>
        <topology evidence="1">Multi-pass membrane protein</topology>
    </subcellularLocation>
</comment>
<dbReference type="RefSeq" id="WP_058353215.1">
    <property type="nucleotide sequence ID" value="NZ_CABMMD010000167.1"/>
</dbReference>
<feature type="transmembrane region" description="Helical" evidence="6">
    <location>
        <begin position="164"/>
        <end position="188"/>
    </location>
</feature>
<dbReference type="STRING" id="290052.ASU35_12390"/>
<dbReference type="PIRSF" id="PIRSF006483">
    <property type="entry name" value="Membrane_protein_YitT"/>
    <property type="match status" value="1"/>
</dbReference>
<sequence length="288" mass="31204">MKIRANKYLVMFCGTLLMAIGVNMFFEPTHMVTGGVSGLAIIIKSLTAGMFSICPDGIPLWFTNLFINIFLFLGSYKILGREFFNNTVVGTVMYSVSLYIIPIIDLARGDFLLAAIFGGAFSGVGLGLIFSVGGSTGGTDLLAAITHKHLKHYTVAQQIMVFDGMVVCGGALMYGINVALYAIVAVYITSKMMDAIMEGLKFAKMAVVISDKYKEIADGVLHEMGRGITAIPAKGMYSNDEKNMLICAVGKKEITALMDIVDKNDPRAFMIVTDAREVLGEGFSEYNQ</sequence>
<dbReference type="InterPro" id="IPR003740">
    <property type="entry name" value="YitT"/>
</dbReference>
<dbReference type="Proteomes" id="UP000054874">
    <property type="component" value="Unassembled WGS sequence"/>
</dbReference>
<evidence type="ECO:0000256" key="4">
    <source>
        <dbReference type="ARBA" id="ARBA00022989"/>
    </source>
</evidence>
<keyword evidence="3 6" id="KW-0812">Transmembrane</keyword>
<evidence type="ECO:0000256" key="1">
    <source>
        <dbReference type="ARBA" id="ARBA00004651"/>
    </source>
</evidence>
<dbReference type="GO" id="GO:0005886">
    <property type="term" value="C:plasma membrane"/>
    <property type="evidence" value="ECO:0007669"/>
    <property type="project" value="UniProtKB-SubCell"/>
</dbReference>
<dbReference type="Gene3D" id="3.30.70.120">
    <property type="match status" value="1"/>
</dbReference>
<keyword evidence="2" id="KW-1003">Cell membrane</keyword>
<dbReference type="Pfam" id="PF02588">
    <property type="entry name" value="YitT_membrane"/>
    <property type="match status" value="1"/>
</dbReference>
<feature type="domain" description="DUF2179" evidence="7">
    <location>
        <begin position="226"/>
        <end position="280"/>
    </location>
</feature>
<dbReference type="AlphaFoldDB" id="A0A0V8QD88"/>
<dbReference type="CDD" id="cd16380">
    <property type="entry name" value="YitT_C"/>
    <property type="match status" value="1"/>
</dbReference>
<reference evidence="8 9" key="1">
    <citation type="submission" date="2015-11" db="EMBL/GenBank/DDBJ databases">
        <title>Butyribacter intestini gen. nov., sp. nov., a butyric acid-producing bacterium of the family Lachnospiraceae isolated from the human faeces.</title>
        <authorList>
            <person name="Zou Y."/>
            <person name="Xue W."/>
            <person name="Luo G."/>
            <person name="Lv M."/>
        </authorList>
    </citation>
    <scope>NUCLEOTIDE SEQUENCE [LARGE SCALE GENOMIC DNA]</scope>
    <source>
        <strain evidence="8 9">ACET-33324</strain>
    </source>
</reference>
<proteinExistence type="predicted"/>
<keyword evidence="4 6" id="KW-1133">Transmembrane helix</keyword>
<feature type="transmembrane region" description="Helical" evidence="6">
    <location>
        <begin position="7"/>
        <end position="26"/>
    </location>
</feature>